<dbReference type="Pfam" id="PF09130">
    <property type="entry name" value="DUF1932"/>
    <property type="match status" value="1"/>
</dbReference>
<evidence type="ECO:0000256" key="1">
    <source>
        <dbReference type="ARBA" id="ARBA00007598"/>
    </source>
</evidence>
<evidence type="ECO:0000313" key="6">
    <source>
        <dbReference type="Proteomes" id="UP001321760"/>
    </source>
</evidence>
<dbReference type="InterPro" id="IPR013328">
    <property type="entry name" value="6PGD_dom2"/>
</dbReference>
<dbReference type="InterPro" id="IPR015814">
    <property type="entry name" value="Pgluconate_DH_NAD-bd_C"/>
</dbReference>
<dbReference type="EMBL" id="MU865949">
    <property type="protein sequence ID" value="KAK4447524.1"/>
    <property type="molecule type" value="Genomic_DNA"/>
</dbReference>
<feature type="region of interest" description="Disordered" evidence="2">
    <location>
        <begin position="137"/>
        <end position="167"/>
    </location>
</feature>
<evidence type="ECO:0000259" key="3">
    <source>
        <dbReference type="Pfam" id="PF03446"/>
    </source>
</evidence>
<dbReference type="AlphaFoldDB" id="A0AAV9GH76"/>
<dbReference type="GO" id="GO:0003677">
    <property type="term" value="F:DNA binding"/>
    <property type="evidence" value="ECO:0007669"/>
    <property type="project" value="TreeGrafter"/>
</dbReference>
<accession>A0AAV9GH76</accession>
<dbReference type="GO" id="GO:0000785">
    <property type="term" value="C:chromatin"/>
    <property type="evidence" value="ECO:0007669"/>
    <property type="project" value="TreeGrafter"/>
</dbReference>
<dbReference type="Gene3D" id="3.40.50.720">
    <property type="entry name" value="NAD(P)-binding Rossmann-like Domain"/>
    <property type="match status" value="1"/>
</dbReference>
<feature type="domain" description="6-phosphogluconate dehydrogenase NADP-binding" evidence="3">
    <location>
        <begin position="8"/>
        <end position="136"/>
    </location>
</feature>
<name>A0AAV9GH76_9PEZI</name>
<gene>
    <name evidence="5" type="ORF">QBC34DRAFT_409641</name>
</gene>
<organism evidence="5 6">
    <name type="scientific">Podospora aff. communis PSN243</name>
    <dbReference type="NCBI Taxonomy" id="3040156"/>
    <lineage>
        <taxon>Eukaryota</taxon>
        <taxon>Fungi</taxon>
        <taxon>Dikarya</taxon>
        <taxon>Ascomycota</taxon>
        <taxon>Pezizomycotina</taxon>
        <taxon>Sordariomycetes</taxon>
        <taxon>Sordariomycetidae</taxon>
        <taxon>Sordariales</taxon>
        <taxon>Podosporaceae</taxon>
        <taxon>Podospora</taxon>
    </lineage>
</organism>
<dbReference type="PANTHER" id="PTHR43580">
    <property type="entry name" value="OXIDOREDUCTASE GLYR1-RELATED"/>
    <property type="match status" value="1"/>
</dbReference>
<dbReference type="Pfam" id="PF03446">
    <property type="entry name" value="NAD_binding_2"/>
    <property type="match status" value="1"/>
</dbReference>
<dbReference type="PANTHER" id="PTHR43580:SF2">
    <property type="entry name" value="CYTOKINE-LIKE NUCLEAR FACTOR N-PAC"/>
    <property type="match status" value="1"/>
</dbReference>
<dbReference type="Proteomes" id="UP001321760">
    <property type="component" value="Unassembled WGS sequence"/>
</dbReference>
<dbReference type="InterPro" id="IPR036291">
    <property type="entry name" value="NAD(P)-bd_dom_sf"/>
</dbReference>
<comment type="caution">
    <text evidence="5">The sequence shown here is derived from an EMBL/GenBank/DDBJ whole genome shotgun (WGS) entry which is preliminary data.</text>
</comment>
<proteinExistence type="inferred from homology"/>
<dbReference type="SUPFAM" id="SSF51735">
    <property type="entry name" value="NAD(P)-binding Rossmann-fold domains"/>
    <property type="match status" value="1"/>
</dbReference>
<protein>
    <submittedName>
        <fullName evidence="5">6-phosphogluconate dehydrogenase</fullName>
    </submittedName>
</protein>
<comment type="similarity">
    <text evidence="1">Belongs to the HIBADH-related family. NP60 subfamily.</text>
</comment>
<dbReference type="InterPro" id="IPR008927">
    <property type="entry name" value="6-PGluconate_DH-like_C_sf"/>
</dbReference>
<dbReference type="GO" id="GO:0031491">
    <property type="term" value="F:nucleosome binding"/>
    <property type="evidence" value="ECO:0007669"/>
    <property type="project" value="TreeGrafter"/>
</dbReference>
<evidence type="ECO:0000313" key="5">
    <source>
        <dbReference type="EMBL" id="KAK4447524.1"/>
    </source>
</evidence>
<evidence type="ECO:0000256" key="2">
    <source>
        <dbReference type="SAM" id="MobiDB-lite"/>
    </source>
</evidence>
<reference evidence="5" key="2">
    <citation type="submission" date="2023-05" db="EMBL/GenBank/DDBJ databases">
        <authorList>
            <consortium name="Lawrence Berkeley National Laboratory"/>
            <person name="Steindorff A."/>
            <person name="Hensen N."/>
            <person name="Bonometti L."/>
            <person name="Westerberg I."/>
            <person name="Brannstrom I.O."/>
            <person name="Guillou S."/>
            <person name="Cros-Aarteil S."/>
            <person name="Calhoun S."/>
            <person name="Haridas S."/>
            <person name="Kuo A."/>
            <person name="Mondo S."/>
            <person name="Pangilinan J."/>
            <person name="Riley R."/>
            <person name="Labutti K."/>
            <person name="Andreopoulos B."/>
            <person name="Lipzen A."/>
            <person name="Chen C."/>
            <person name="Yanf M."/>
            <person name="Daum C."/>
            <person name="Ng V."/>
            <person name="Clum A."/>
            <person name="Ohm R."/>
            <person name="Martin F."/>
            <person name="Silar P."/>
            <person name="Natvig D."/>
            <person name="Lalanne C."/>
            <person name="Gautier V."/>
            <person name="Ament-Velasquez S.L."/>
            <person name="Kruys A."/>
            <person name="Hutchinson M.I."/>
            <person name="Powell A.J."/>
            <person name="Barry K."/>
            <person name="Miller A.N."/>
            <person name="Grigoriev I.V."/>
            <person name="Debuchy R."/>
            <person name="Gladieux P."/>
            <person name="Thoren M.H."/>
            <person name="Johannesson H."/>
        </authorList>
    </citation>
    <scope>NUCLEOTIDE SEQUENCE</scope>
    <source>
        <strain evidence="5">PSN243</strain>
    </source>
</reference>
<dbReference type="InterPro" id="IPR006115">
    <property type="entry name" value="6PGDH_NADP-bd"/>
</dbReference>
<dbReference type="GO" id="GO:0050661">
    <property type="term" value="F:NADP binding"/>
    <property type="evidence" value="ECO:0007669"/>
    <property type="project" value="InterPro"/>
</dbReference>
<evidence type="ECO:0000259" key="4">
    <source>
        <dbReference type="Pfam" id="PF09130"/>
    </source>
</evidence>
<feature type="compositionally biased region" description="Low complexity" evidence="2">
    <location>
        <begin position="142"/>
        <end position="154"/>
    </location>
</feature>
<dbReference type="InterPro" id="IPR051265">
    <property type="entry name" value="HIBADH-related_NP60_sf"/>
</dbReference>
<reference evidence="5" key="1">
    <citation type="journal article" date="2023" name="Mol. Phylogenet. Evol.">
        <title>Genome-scale phylogeny and comparative genomics of the fungal order Sordariales.</title>
        <authorList>
            <person name="Hensen N."/>
            <person name="Bonometti L."/>
            <person name="Westerberg I."/>
            <person name="Brannstrom I.O."/>
            <person name="Guillou S."/>
            <person name="Cros-Aarteil S."/>
            <person name="Calhoun S."/>
            <person name="Haridas S."/>
            <person name="Kuo A."/>
            <person name="Mondo S."/>
            <person name="Pangilinan J."/>
            <person name="Riley R."/>
            <person name="LaButti K."/>
            <person name="Andreopoulos B."/>
            <person name="Lipzen A."/>
            <person name="Chen C."/>
            <person name="Yan M."/>
            <person name="Daum C."/>
            <person name="Ng V."/>
            <person name="Clum A."/>
            <person name="Steindorff A."/>
            <person name="Ohm R.A."/>
            <person name="Martin F."/>
            <person name="Silar P."/>
            <person name="Natvig D.O."/>
            <person name="Lalanne C."/>
            <person name="Gautier V."/>
            <person name="Ament-Velasquez S.L."/>
            <person name="Kruys A."/>
            <person name="Hutchinson M.I."/>
            <person name="Powell A.J."/>
            <person name="Barry K."/>
            <person name="Miller A.N."/>
            <person name="Grigoriev I.V."/>
            <person name="Debuchy R."/>
            <person name="Gladieux P."/>
            <person name="Hiltunen Thoren M."/>
            <person name="Johannesson H."/>
        </authorList>
    </citation>
    <scope>NUCLEOTIDE SEQUENCE</scope>
    <source>
        <strain evidence="5">PSN243</strain>
    </source>
</reference>
<dbReference type="Gene3D" id="1.10.1040.10">
    <property type="entry name" value="N-(1-d-carboxylethyl)-l-norvaline Dehydrogenase, domain 2"/>
    <property type="match status" value="1"/>
</dbReference>
<feature type="domain" description="Phosphogluconate dehydrogenase NAD-binding putative C-terminal" evidence="4">
    <location>
        <begin position="225"/>
        <end position="300"/>
    </location>
</feature>
<keyword evidence="6" id="KW-1185">Reference proteome</keyword>
<dbReference type="SUPFAM" id="SSF48179">
    <property type="entry name" value="6-phosphogluconate dehydrogenase C-terminal domain-like"/>
    <property type="match status" value="1"/>
</dbReference>
<sequence length="339" mass="35775">MSSGKPTVAIISLGDMGSGLACLLTAHNYTVTTNVTGRSPDTHARAISSGATLLPDDISLVSSASIILSVVPPRDALATAQRIHSALTSLPEPRTTPLYFADMNAVSPSTIKKIAAVFDTIPDDTLRFIDGSILGGPPTPLSSPEASSLDSPSSNGEDKGYETWTRPLLPTSGPHSIASVSPHLAAVLNTKHISADLGASSGLKMCFASLGKGFAAIAVQAVTTAKRLGVLEDLRSALAEKSPWGLERIEKSVVGMAPKAYRWVREMEEISATHAAVEEGDDMFAPEYIFKGAAEVFRLVAEDTVLGKEKVGKRERGTNADDVAEAIIEGLRAKRKKRE</sequence>
<dbReference type="GO" id="GO:0140673">
    <property type="term" value="P:transcription elongation-coupled chromatin remodeling"/>
    <property type="evidence" value="ECO:0007669"/>
    <property type="project" value="TreeGrafter"/>
</dbReference>